<evidence type="ECO:0000256" key="1">
    <source>
        <dbReference type="SAM" id="MobiDB-lite"/>
    </source>
</evidence>
<sequence length="305" mass="34640">MKRSCRSDVALGGPPEKEAKTAASHNGEFARLPENIIRDVLHPIQMQQLGELAKIDGRWGEICREKSLVSGENGKLTRHYFAKFPNDTQAYWQHTLTDARKGAYPIVCTKITEQEAFDFYDPIATNLYGHLEIVIENSLEIPSTFLQKLGNRFSSLHLLAPEDTYNFNDHEIEFINRQLRSCHMQIVTISGQIDVSKILESVKIFTKSENFVRLDTSKSSPLPACVFMEYHQHWTERSFMSNRRKIDAVVDEKGKDELSKVFDFKSLCHNFNKDRVKTAQKPNNGDAGFGNDAVDNGDPAGNDQN</sequence>
<feature type="region of interest" description="Disordered" evidence="1">
    <location>
        <begin position="275"/>
        <end position="305"/>
    </location>
</feature>
<name>A0AA39HNL5_9BILA</name>
<dbReference type="AlphaFoldDB" id="A0AA39HNL5"/>
<proteinExistence type="predicted"/>
<evidence type="ECO:0000313" key="3">
    <source>
        <dbReference type="Proteomes" id="UP001175271"/>
    </source>
</evidence>
<evidence type="ECO:0000313" key="2">
    <source>
        <dbReference type="EMBL" id="KAK0408431.1"/>
    </source>
</evidence>
<protein>
    <recommendedName>
        <fullName evidence="4">F-box domain-containing protein</fullName>
    </recommendedName>
</protein>
<accession>A0AA39HNL5</accession>
<organism evidence="2 3">
    <name type="scientific">Steinernema hermaphroditum</name>
    <dbReference type="NCBI Taxonomy" id="289476"/>
    <lineage>
        <taxon>Eukaryota</taxon>
        <taxon>Metazoa</taxon>
        <taxon>Ecdysozoa</taxon>
        <taxon>Nematoda</taxon>
        <taxon>Chromadorea</taxon>
        <taxon>Rhabditida</taxon>
        <taxon>Tylenchina</taxon>
        <taxon>Panagrolaimomorpha</taxon>
        <taxon>Strongyloidoidea</taxon>
        <taxon>Steinernematidae</taxon>
        <taxon>Steinernema</taxon>
    </lineage>
</organism>
<gene>
    <name evidence="2" type="ORF">QR680_003953</name>
</gene>
<keyword evidence="3" id="KW-1185">Reference proteome</keyword>
<dbReference type="EMBL" id="JAUCMV010000003">
    <property type="protein sequence ID" value="KAK0408431.1"/>
    <property type="molecule type" value="Genomic_DNA"/>
</dbReference>
<dbReference type="Proteomes" id="UP001175271">
    <property type="component" value="Unassembled WGS sequence"/>
</dbReference>
<evidence type="ECO:0008006" key="4">
    <source>
        <dbReference type="Google" id="ProtNLM"/>
    </source>
</evidence>
<reference evidence="2" key="1">
    <citation type="submission" date="2023-06" db="EMBL/GenBank/DDBJ databases">
        <title>Genomic analysis of the entomopathogenic nematode Steinernema hermaphroditum.</title>
        <authorList>
            <person name="Schwarz E.M."/>
            <person name="Heppert J.K."/>
            <person name="Baniya A."/>
            <person name="Schwartz H.T."/>
            <person name="Tan C.-H."/>
            <person name="Antoshechkin I."/>
            <person name="Sternberg P.W."/>
            <person name="Goodrich-Blair H."/>
            <person name="Dillman A.R."/>
        </authorList>
    </citation>
    <scope>NUCLEOTIDE SEQUENCE</scope>
    <source>
        <strain evidence="2">PS9179</strain>
        <tissue evidence="2">Whole animal</tissue>
    </source>
</reference>
<feature type="region of interest" description="Disordered" evidence="1">
    <location>
        <begin position="1"/>
        <end position="25"/>
    </location>
</feature>
<comment type="caution">
    <text evidence="2">The sequence shown here is derived from an EMBL/GenBank/DDBJ whole genome shotgun (WGS) entry which is preliminary data.</text>
</comment>